<dbReference type="AlphaFoldDB" id="A0A9E7PQK8"/>
<accession>A0A9E7PQK8</accession>
<gene>
    <name evidence="1" type="ORF">L6E24_02445</name>
</gene>
<dbReference type="InterPro" id="IPR012833">
    <property type="entry name" value="NrdD"/>
</dbReference>
<dbReference type="PANTHER" id="PTHR21075">
    <property type="entry name" value="ANAEROBIC RIBONUCLEOSIDE-TRIPHOSPHATE REDUCTASE"/>
    <property type="match status" value="1"/>
</dbReference>
<dbReference type="GeneID" id="74306518"/>
<dbReference type="EMBL" id="CP096115">
    <property type="protein sequence ID" value="UUX93006.1"/>
    <property type="molecule type" value="Genomic_DNA"/>
</dbReference>
<dbReference type="Pfam" id="PF13597">
    <property type="entry name" value="NRDD"/>
    <property type="match status" value="1"/>
</dbReference>
<sequence length="565" mass="64003">MGENNENASDRKSYVGSLFNLGTNFAKKETLDNLPKDWSELHVNGQIYIHDLNAYGRTYNCLNFDLLKKFPFEQLNIYNDTQKILETFRYFRDIITKIGNEQSGGMGFPNFDEEISIIFNRLHIEANDKNLELLAASIFSFILWINGVHERCGQTSYYVTLNLGLATDFIGQKVTGYALDAFRRSGAKVFKPNIVFKVKEGINLKKSDPNYFLFELALSTTCEKMIPTYILCDSESNKNINPKNLSVMGCRTRVVHNIFGESTGIGRGNIANITINLPKIALEVNTAYPSVETEQKVSLFIEKWKKVASLVVDILMDRYKKLIQMDKSYFPTNTAYDLWINDFSTAPTLEEIFRNGTQALGFIGLSETIEILSGSRYYETDYGTEIAMKIVSEMRAYTDNLIEVHNLNFSLLATAGEQISGVLPEKDSMNYCHPVLEKEFYTNSFHVNVDSGLTPFEKIEKEGPFHTLCNGGCISYVEFQSAPISNTEALYELVCHGITCGVHYLGFNFPIDLCNKCGEKGVFDICDSCGSDDITRIRRVSGYLEVLDYFTTGKKNEVKKRRPNT</sequence>
<dbReference type="Gene3D" id="3.20.70.20">
    <property type="match status" value="1"/>
</dbReference>
<dbReference type="RefSeq" id="WP_257743147.1">
    <property type="nucleotide sequence ID" value="NZ_CP096115.1"/>
</dbReference>
<dbReference type="GO" id="GO:0006260">
    <property type="term" value="P:DNA replication"/>
    <property type="evidence" value="ECO:0007669"/>
    <property type="project" value="InterPro"/>
</dbReference>
<dbReference type="GO" id="GO:0008998">
    <property type="term" value="F:ribonucleoside-triphosphate reductase (thioredoxin) activity"/>
    <property type="evidence" value="ECO:0007669"/>
    <property type="project" value="InterPro"/>
</dbReference>
<dbReference type="Proteomes" id="UP001060368">
    <property type="component" value="Chromosome"/>
</dbReference>
<evidence type="ECO:0000313" key="1">
    <source>
        <dbReference type="EMBL" id="UUX93006.1"/>
    </source>
</evidence>
<evidence type="ECO:0000313" key="2">
    <source>
        <dbReference type="Proteomes" id="UP001060368"/>
    </source>
</evidence>
<protein>
    <submittedName>
        <fullName evidence="1">Uncharacterized protein</fullName>
    </submittedName>
</protein>
<proteinExistence type="predicted"/>
<dbReference type="GO" id="GO:0004748">
    <property type="term" value="F:ribonucleoside-diphosphate reductase activity, thioredoxin disulfide as acceptor"/>
    <property type="evidence" value="ECO:0007669"/>
    <property type="project" value="TreeGrafter"/>
</dbReference>
<dbReference type="PANTHER" id="PTHR21075:SF0">
    <property type="entry name" value="ANAEROBIC RIBONUCLEOSIDE-TRIPHOSPHATE REDUCTASE"/>
    <property type="match status" value="1"/>
</dbReference>
<organism evidence="1 2">
    <name type="scientific">Methanoplanus endosymbiosus</name>
    <dbReference type="NCBI Taxonomy" id="33865"/>
    <lineage>
        <taxon>Archaea</taxon>
        <taxon>Methanobacteriati</taxon>
        <taxon>Methanobacteriota</taxon>
        <taxon>Stenosarchaea group</taxon>
        <taxon>Methanomicrobia</taxon>
        <taxon>Methanomicrobiales</taxon>
        <taxon>Methanomicrobiaceae</taxon>
        <taxon>Methanoplanus</taxon>
    </lineage>
</organism>
<keyword evidence="2" id="KW-1185">Reference proteome</keyword>
<dbReference type="GO" id="GO:0031250">
    <property type="term" value="C:anaerobic ribonucleoside-triphosphate reductase complex"/>
    <property type="evidence" value="ECO:0007669"/>
    <property type="project" value="TreeGrafter"/>
</dbReference>
<name>A0A9E7PQK8_9EURY</name>
<reference evidence="1" key="1">
    <citation type="submission" date="2022-04" db="EMBL/GenBank/DDBJ databases">
        <title>Complete genome of Methanoplanus endosymbiosus DSM 3599.</title>
        <authorList>
            <person name="Chen S.-C."/>
            <person name="You Y.-T."/>
            <person name="Zhou Y.-Z."/>
            <person name="Lai M.-C."/>
        </authorList>
    </citation>
    <scope>NUCLEOTIDE SEQUENCE</scope>
    <source>
        <strain evidence="1">DSM 3599</strain>
    </source>
</reference>
<dbReference type="SUPFAM" id="SSF51998">
    <property type="entry name" value="PFL-like glycyl radical enzymes"/>
    <property type="match status" value="1"/>
</dbReference>
<dbReference type="KEGG" id="mend:L6E24_02445"/>
<dbReference type="GO" id="GO:0009265">
    <property type="term" value="P:2'-deoxyribonucleotide biosynthetic process"/>
    <property type="evidence" value="ECO:0007669"/>
    <property type="project" value="TreeGrafter"/>
</dbReference>